<evidence type="ECO:0000256" key="4">
    <source>
        <dbReference type="SAM" id="MobiDB-lite"/>
    </source>
</evidence>
<feature type="chain" id="PRO_5039192070" evidence="5">
    <location>
        <begin position="20"/>
        <end position="344"/>
    </location>
</feature>
<gene>
    <name evidence="7" type="ORF">H8709_07720</name>
</gene>
<protein>
    <submittedName>
        <fullName evidence="7">Substrate-binding domain-containing protein</fullName>
    </submittedName>
</protein>
<comment type="caution">
    <text evidence="7">The sequence shown here is derived from an EMBL/GenBank/DDBJ whole genome shotgun (WGS) entry which is preliminary data.</text>
</comment>
<dbReference type="GO" id="GO:0030246">
    <property type="term" value="F:carbohydrate binding"/>
    <property type="evidence" value="ECO:0007669"/>
    <property type="project" value="UniProtKB-ARBA"/>
</dbReference>
<evidence type="ECO:0000256" key="3">
    <source>
        <dbReference type="ARBA" id="ARBA00022729"/>
    </source>
</evidence>
<dbReference type="Gene3D" id="3.40.50.2300">
    <property type="match status" value="2"/>
</dbReference>
<dbReference type="InterPro" id="IPR028082">
    <property type="entry name" value="Peripla_BP_I"/>
</dbReference>
<dbReference type="GO" id="GO:0030313">
    <property type="term" value="C:cell envelope"/>
    <property type="evidence" value="ECO:0007669"/>
    <property type="project" value="UniProtKB-SubCell"/>
</dbReference>
<sequence>MKKALSVLLVIALLIGCLAGCGGSPGSDPSQSTDGNSSSSSSPAGSGEERLKIGIVLKTLASEYWVAMADGIKAKAEELGVDVEIMAAASESDTGNQLQMLEDMVSGDYDGIGVAPITDTNLINGVAKACSKGIPVVDLDQGFNEDELKAAGGWLVGYCTTDYVVTGRQAGEYLAGKMGNKGKAIIIEGMAGNLSSESRKTGCNEVLTKAGIEVVASQPCDWDRQKAMDATTNLLSVHPDVTGIYCCNDTMALGAQQAVDNLNLGDKVFVVGTDGNSEAIESIANGHMAGTAAQKPDVIGETCLEMLVEFIRSGKEGGMDYEMENVLLDSYIISPDNVAEHQKK</sequence>
<accession>A0A926ECU6</accession>
<dbReference type="Proteomes" id="UP000660861">
    <property type="component" value="Unassembled WGS sequence"/>
</dbReference>
<evidence type="ECO:0000256" key="1">
    <source>
        <dbReference type="ARBA" id="ARBA00004196"/>
    </source>
</evidence>
<feature type="region of interest" description="Disordered" evidence="4">
    <location>
        <begin position="25"/>
        <end position="47"/>
    </location>
</feature>
<dbReference type="Pfam" id="PF13407">
    <property type="entry name" value="Peripla_BP_4"/>
    <property type="match status" value="1"/>
</dbReference>
<reference evidence="7" key="1">
    <citation type="submission" date="2020-08" db="EMBL/GenBank/DDBJ databases">
        <title>Genome public.</title>
        <authorList>
            <person name="Liu C."/>
            <person name="Sun Q."/>
        </authorList>
    </citation>
    <scope>NUCLEOTIDE SEQUENCE</scope>
    <source>
        <strain evidence="7">NSJ-54</strain>
    </source>
</reference>
<keyword evidence="8" id="KW-1185">Reference proteome</keyword>
<feature type="domain" description="Periplasmic binding protein" evidence="6">
    <location>
        <begin position="53"/>
        <end position="315"/>
    </location>
</feature>
<dbReference type="AlphaFoldDB" id="A0A926ECU6"/>
<name>A0A926ECU6_9FIRM</name>
<comment type="similarity">
    <text evidence="2">Belongs to the bacterial solute-binding protein 2 family.</text>
</comment>
<evidence type="ECO:0000313" key="7">
    <source>
        <dbReference type="EMBL" id="MBC8570713.1"/>
    </source>
</evidence>
<dbReference type="EMBL" id="JACRTC010000005">
    <property type="protein sequence ID" value="MBC8570713.1"/>
    <property type="molecule type" value="Genomic_DNA"/>
</dbReference>
<evidence type="ECO:0000313" key="8">
    <source>
        <dbReference type="Proteomes" id="UP000660861"/>
    </source>
</evidence>
<dbReference type="PANTHER" id="PTHR46847">
    <property type="entry name" value="D-ALLOSE-BINDING PERIPLASMIC PROTEIN-RELATED"/>
    <property type="match status" value="1"/>
</dbReference>
<dbReference type="InterPro" id="IPR025997">
    <property type="entry name" value="SBP_2_dom"/>
</dbReference>
<comment type="subcellular location">
    <subcellularLocation>
        <location evidence="1">Cell envelope</location>
    </subcellularLocation>
</comment>
<feature type="signal peptide" evidence="5">
    <location>
        <begin position="1"/>
        <end position="19"/>
    </location>
</feature>
<organism evidence="7 8">
    <name type="scientific">Zongyangia hominis</name>
    <dbReference type="NCBI Taxonomy" id="2763677"/>
    <lineage>
        <taxon>Bacteria</taxon>
        <taxon>Bacillati</taxon>
        <taxon>Bacillota</taxon>
        <taxon>Clostridia</taxon>
        <taxon>Eubacteriales</taxon>
        <taxon>Oscillospiraceae</taxon>
        <taxon>Zongyangia</taxon>
    </lineage>
</organism>
<dbReference type="PROSITE" id="PS51257">
    <property type="entry name" value="PROKAR_LIPOPROTEIN"/>
    <property type="match status" value="1"/>
</dbReference>
<dbReference type="RefSeq" id="WP_262397810.1">
    <property type="nucleotide sequence ID" value="NZ_JACRTC010000005.1"/>
</dbReference>
<feature type="compositionally biased region" description="Low complexity" evidence="4">
    <location>
        <begin position="27"/>
        <end position="46"/>
    </location>
</feature>
<dbReference type="SUPFAM" id="SSF53822">
    <property type="entry name" value="Periplasmic binding protein-like I"/>
    <property type="match status" value="1"/>
</dbReference>
<proteinExistence type="inferred from homology"/>
<evidence type="ECO:0000256" key="5">
    <source>
        <dbReference type="SAM" id="SignalP"/>
    </source>
</evidence>
<dbReference type="PANTHER" id="PTHR46847:SF1">
    <property type="entry name" value="D-ALLOSE-BINDING PERIPLASMIC PROTEIN-RELATED"/>
    <property type="match status" value="1"/>
</dbReference>
<keyword evidence="3 5" id="KW-0732">Signal</keyword>
<evidence type="ECO:0000259" key="6">
    <source>
        <dbReference type="Pfam" id="PF13407"/>
    </source>
</evidence>
<dbReference type="CDD" id="cd06320">
    <property type="entry name" value="PBP1_allose_binding"/>
    <property type="match status" value="1"/>
</dbReference>
<evidence type="ECO:0000256" key="2">
    <source>
        <dbReference type="ARBA" id="ARBA00007639"/>
    </source>
</evidence>